<evidence type="ECO:0000313" key="1">
    <source>
        <dbReference type="EMBL" id="CAG7818007.1"/>
    </source>
</evidence>
<evidence type="ECO:0000313" key="2">
    <source>
        <dbReference type="Proteomes" id="UP000708208"/>
    </source>
</evidence>
<evidence type="ECO:0008006" key="3">
    <source>
        <dbReference type="Google" id="ProtNLM"/>
    </source>
</evidence>
<organism evidence="1 2">
    <name type="scientific">Allacma fusca</name>
    <dbReference type="NCBI Taxonomy" id="39272"/>
    <lineage>
        <taxon>Eukaryota</taxon>
        <taxon>Metazoa</taxon>
        <taxon>Ecdysozoa</taxon>
        <taxon>Arthropoda</taxon>
        <taxon>Hexapoda</taxon>
        <taxon>Collembola</taxon>
        <taxon>Symphypleona</taxon>
        <taxon>Sminthuridae</taxon>
        <taxon>Allacma</taxon>
    </lineage>
</organism>
<dbReference type="PANTHER" id="PTHR47326:SF1">
    <property type="entry name" value="HTH PSQ-TYPE DOMAIN-CONTAINING PROTEIN"/>
    <property type="match status" value="1"/>
</dbReference>
<dbReference type="PANTHER" id="PTHR47326">
    <property type="entry name" value="TRANSPOSABLE ELEMENT TC3 TRANSPOSASE-LIKE PROTEIN"/>
    <property type="match status" value="1"/>
</dbReference>
<name>A0A8J2PCE1_9HEXA</name>
<dbReference type="AlphaFoldDB" id="A0A8J2PCE1"/>
<accession>A0A8J2PCE1</accession>
<protein>
    <recommendedName>
        <fullName evidence="3">Transposase</fullName>
    </recommendedName>
</protein>
<dbReference type="EMBL" id="CAJVCH010409261">
    <property type="protein sequence ID" value="CAG7818007.1"/>
    <property type="molecule type" value="Genomic_DNA"/>
</dbReference>
<comment type="caution">
    <text evidence="1">The sequence shown here is derived from an EMBL/GenBank/DDBJ whole genome shotgun (WGS) entry which is preliminary data.</text>
</comment>
<dbReference type="OrthoDB" id="6752614at2759"/>
<gene>
    <name evidence="1" type="ORF">AFUS01_LOCUS28542</name>
</gene>
<reference evidence="1" key="1">
    <citation type="submission" date="2021-06" db="EMBL/GenBank/DDBJ databases">
        <authorList>
            <person name="Hodson N. C."/>
            <person name="Mongue J. A."/>
            <person name="Jaron S. K."/>
        </authorList>
    </citation>
    <scope>NUCLEOTIDE SEQUENCE</scope>
</reference>
<sequence>MAPRREQVRKSAAQDQYDLQHRLFIYQSYLRNRHQKYVITLVRRAYRSQYHCNFAPCRKTIINIVNKLEKDGTLLNRKKPPAEKKTRTWENLQKVTRLLMHDPEKSTRRLAFETGIAKTTVQRLIKDSGLRVTRPTRVQQLKPEDYPKRVQFSNEMIVHFGADVNLVNNIMWTDEASFDLSGTISTRNAIWYGYSNPKRYIEKQIKPQNSVSVWCGIWSGGIIGSYFFESTVDGKAYLKMLQEFAIPSLQQHNVMGAIYWQQDGAPAHWAKIVFAKAMKSNEDLKAAIKFQIESLCPKEITRACQSVYSRLKRCLENDGGHIVYK</sequence>
<keyword evidence="2" id="KW-1185">Reference proteome</keyword>
<proteinExistence type="predicted"/>
<dbReference type="Proteomes" id="UP000708208">
    <property type="component" value="Unassembled WGS sequence"/>
</dbReference>